<proteinExistence type="inferred from homology"/>
<keyword evidence="4 7" id="KW-0324">Glycolysis</keyword>
<dbReference type="Pfam" id="PF00274">
    <property type="entry name" value="Glycolytic"/>
    <property type="match status" value="1"/>
</dbReference>
<gene>
    <name evidence="10" type="ORF">SKAU_G00344920</name>
</gene>
<reference evidence="10" key="1">
    <citation type="journal article" date="2023" name="Science">
        <title>Genome structures resolve the early diversification of teleost fishes.</title>
        <authorList>
            <person name="Parey E."/>
            <person name="Louis A."/>
            <person name="Montfort J."/>
            <person name="Bouchez O."/>
            <person name="Roques C."/>
            <person name="Iampietro C."/>
            <person name="Lluch J."/>
            <person name="Castinel A."/>
            <person name="Donnadieu C."/>
            <person name="Desvignes T."/>
            <person name="Floi Bucao C."/>
            <person name="Jouanno E."/>
            <person name="Wen M."/>
            <person name="Mejri S."/>
            <person name="Dirks R."/>
            <person name="Jansen H."/>
            <person name="Henkel C."/>
            <person name="Chen W.J."/>
            <person name="Zahm M."/>
            <person name="Cabau C."/>
            <person name="Klopp C."/>
            <person name="Thompson A.W."/>
            <person name="Robinson-Rechavi M."/>
            <person name="Braasch I."/>
            <person name="Lecointre G."/>
            <person name="Bobe J."/>
            <person name="Postlethwait J.H."/>
            <person name="Berthelot C."/>
            <person name="Roest Crollius H."/>
            <person name="Guiguen Y."/>
        </authorList>
    </citation>
    <scope>NUCLEOTIDE SEQUENCE</scope>
    <source>
        <strain evidence="10">WJC10195</strain>
    </source>
</reference>
<evidence type="ECO:0000256" key="1">
    <source>
        <dbReference type="ARBA" id="ARBA00004714"/>
    </source>
</evidence>
<sequence>MVLIVEPEILPDGEHDRRQYVTEKVLAAVYKALSDHHVYLEGTLLKPNMVTAGHFCPKKFTPPGGCHGHSHCPEAHSAGLSPRDLLPLWRTEPQPSPPGRAKQETGRLHKRPSLPGLRLTAWPRRASTIPQACGL</sequence>
<keyword evidence="6" id="KW-0704">Schiff base</keyword>
<evidence type="ECO:0000256" key="9">
    <source>
        <dbReference type="SAM" id="MobiDB-lite"/>
    </source>
</evidence>
<name>A0A9Q1EJ93_SYNKA</name>
<comment type="caution">
    <text evidence="10">The sequence shown here is derived from an EMBL/GenBank/DDBJ whole genome shotgun (WGS) entry which is preliminary data.</text>
</comment>
<comment type="similarity">
    <text evidence="2 7">Belongs to the class I fructose-bisphosphate aldolase family.</text>
</comment>
<dbReference type="Gene3D" id="3.20.20.70">
    <property type="entry name" value="Aldolase class I"/>
    <property type="match status" value="1"/>
</dbReference>
<comment type="pathway">
    <text evidence="1 8">Carbohydrate degradation; glycolysis; D-glyceraldehyde 3-phosphate and glycerone phosphate from D-glucose: step 4/4.</text>
</comment>
<dbReference type="Proteomes" id="UP001152622">
    <property type="component" value="Chromosome 16"/>
</dbReference>
<evidence type="ECO:0000313" key="11">
    <source>
        <dbReference type="Proteomes" id="UP001152622"/>
    </source>
</evidence>
<dbReference type="SUPFAM" id="SSF51569">
    <property type="entry name" value="Aldolase"/>
    <property type="match status" value="1"/>
</dbReference>
<evidence type="ECO:0000256" key="5">
    <source>
        <dbReference type="ARBA" id="ARBA00023239"/>
    </source>
</evidence>
<dbReference type="PROSITE" id="PS00158">
    <property type="entry name" value="ALDOLASE_CLASS_I"/>
    <property type="match status" value="1"/>
</dbReference>
<keyword evidence="11" id="KW-1185">Reference proteome</keyword>
<keyword evidence="5 7" id="KW-0456">Lyase</keyword>
<evidence type="ECO:0000313" key="10">
    <source>
        <dbReference type="EMBL" id="KAJ8339859.1"/>
    </source>
</evidence>
<accession>A0A9Q1EJ93</accession>
<evidence type="ECO:0000256" key="2">
    <source>
        <dbReference type="ARBA" id="ARBA00010387"/>
    </source>
</evidence>
<comment type="catalytic activity">
    <reaction evidence="7">
        <text>beta-D-fructose 1,6-bisphosphate = D-glyceraldehyde 3-phosphate + dihydroxyacetone phosphate</text>
        <dbReference type="Rhea" id="RHEA:14729"/>
        <dbReference type="ChEBI" id="CHEBI:32966"/>
        <dbReference type="ChEBI" id="CHEBI:57642"/>
        <dbReference type="ChEBI" id="CHEBI:59776"/>
        <dbReference type="EC" id="4.1.2.13"/>
    </reaction>
</comment>
<evidence type="ECO:0000256" key="4">
    <source>
        <dbReference type="ARBA" id="ARBA00023152"/>
    </source>
</evidence>
<dbReference type="InterPro" id="IPR000741">
    <property type="entry name" value="FBA_I"/>
</dbReference>
<dbReference type="OrthoDB" id="36455at2759"/>
<dbReference type="InterPro" id="IPR013785">
    <property type="entry name" value="Aldolase_TIM"/>
</dbReference>
<dbReference type="PANTHER" id="PTHR11627">
    <property type="entry name" value="FRUCTOSE-BISPHOSPHATE ALDOLASE"/>
    <property type="match status" value="1"/>
</dbReference>
<dbReference type="EMBL" id="JAINUF010000016">
    <property type="protein sequence ID" value="KAJ8339859.1"/>
    <property type="molecule type" value="Genomic_DNA"/>
</dbReference>
<feature type="region of interest" description="Disordered" evidence="9">
    <location>
        <begin position="76"/>
        <end position="114"/>
    </location>
</feature>
<dbReference type="EC" id="4.1.2.13" evidence="3 7"/>
<evidence type="ECO:0000256" key="6">
    <source>
        <dbReference type="ARBA" id="ARBA00023270"/>
    </source>
</evidence>
<protein>
    <recommendedName>
        <fullName evidence="3 7">Fructose-bisphosphate aldolase</fullName>
        <ecNumber evidence="3 7">4.1.2.13</ecNumber>
    </recommendedName>
</protein>
<dbReference type="AlphaFoldDB" id="A0A9Q1EJ93"/>
<organism evidence="10 11">
    <name type="scientific">Synaphobranchus kaupii</name>
    <name type="common">Kaup's arrowtooth eel</name>
    <dbReference type="NCBI Taxonomy" id="118154"/>
    <lineage>
        <taxon>Eukaryota</taxon>
        <taxon>Metazoa</taxon>
        <taxon>Chordata</taxon>
        <taxon>Craniata</taxon>
        <taxon>Vertebrata</taxon>
        <taxon>Euteleostomi</taxon>
        <taxon>Actinopterygii</taxon>
        <taxon>Neopterygii</taxon>
        <taxon>Teleostei</taxon>
        <taxon>Anguilliformes</taxon>
        <taxon>Synaphobranchidae</taxon>
        <taxon>Synaphobranchus</taxon>
    </lineage>
</organism>
<evidence type="ECO:0000256" key="3">
    <source>
        <dbReference type="ARBA" id="ARBA00013068"/>
    </source>
</evidence>
<evidence type="ECO:0000256" key="7">
    <source>
        <dbReference type="RuleBase" id="RU003994"/>
    </source>
</evidence>
<dbReference type="InterPro" id="IPR029768">
    <property type="entry name" value="Aldolase_I_AS"/>
</dbReference>
<dbReference type="GO" id="GO:0006096">
    <property type="term" value="P:glycolytic process"/>
    <property type="evidence" value="ECO:0007669"/>
    <property type="project" value="UniProtKB-KW"/>
</dbReference>
<evidence type="ECO:0000256" key="8">
    <source>
        <dbReference type="RuleBase" id="RU004257"/>
    </source>
</evidence>
<dbReference type="GO" id="GO:0004332">
    <property type="term" value="F:fructose-bisphosphate aldolase activity"/>
    <property type="evidence" value="ECO:0007669"/>
    <property type="project" value="UniProtKB-EC"/>
</dbReference>